<proteinExistence type="predicted"/>
<organism evidence="1 2">
    <name type="scientific">Talaromyces islandicus</name>
    <name type="common">Penicillium islandicum</name>
    <dbReference type="NCBI Taxonomy" id="28573"/>
    <lineage>
        <taxon>Eukaryota</taxon>
        <taxon>Fungi</taxon>
        <taxon>Dikarya</taxon>
        <taxon>Ascomycota</taxon>
        <taxon>Pezizomycotina</taxon>
        <taxon>Eurotiomycetes</taxon>
        <taxon>Eurotiomycetidae</taxon>
        <taxon>Eurotiales</taxon>
        <taxon>Trichocomaceae</taxon>
        <taxon>Talaromyces</taxon>
        <taxon>Talaromyces sect. Islandici</taxon>
    </lineage>
</organism>
<accession>A0A0U1LTY9</accession>
<evidence type="ECO:0000313" key="1">
    <source>
        <dbReference type="EMBL" id="CRG86879.1"/>
    </source>
</evidence>
<reference evidence="1 2" key="1">
    <citation type="submission" date="2015-04" db="EMBL/GenBank/DDBJ databases">
        <authorList>
            <person name="Syromyatnikov M.Y."/>
            <person name="Popov V.N."/>
        </authorList>
    </citation>
    <scope>NUCLEOTIDE SEQUENCE [LARGE SCALE GENOMIC DNA]</scope>
    <source>
        <strain evidence="1">WF-38-12</strain>
    </source>
</reference>
<name>A0A0U1LTY9_TALIS</name>
<gene>
    <name evidence="1" type="ORF">PISL3812_03891</name>
</gene>
<evidence type="ECO:0000313" key="2">
    <source>
        <dbReference type="Proteomes" id="UP000054383"/>
    </source>
</evidence>
<dbReference type="AlphaFoldDB" id="A0A0U1LTY9"/>
<protein>
    <submittedName>
        <fullName evidence="1">Uncharacterized protein</fullName>
    </submittedName>
</protein>
<dbReference type="STRING" id="28573.A0A0U1LTY9"/>
<dbReference type="OrthoDB" id="4226926at2759"/>
<keyword evidence="2" id="KW-1185">Reference proteome</keyword>
<dbReference type="EMBL" id="CVMT01000003">
    <property type="protein sequence ID" value="CRG86879.1"/>
    <property type="molecule type" value="Genomic_DNA"/>
</dbReference>
<dbReference type="Proteomes" id="UP000054383">
    <property type="component" value="Unassembled WGS sequence"/>
</dbReference>
<sequence length="151" mass="17326">MSLRQLQQHALLQRALPLNALFLRKNEISLNLTALSSITESPTETASLILKDELLPTTPNEFERISINWEYGFLLPTSEGREGDTVIIRWNDFEQTYRGKPLEDFDRGLDVGQIQRNSSTMRSFFGFQGGDYALEIKSIAVFKEQPTEEQR</sequence>